<keyword evidence="1" id="KW-0812">Transmembrane</keyword>
<dbReference type="Proteomes" id="UP000798951">
    <property type="component" value="Unassembled WGS sequence"/>
</dbReference>
<dbReference type="EMBL" id="VMSD01000008">
    <property type="protein sequence ID" value="KAF0845196.1"/>
    <property type="molecule type" value="Genomic_DNA"/>
</dbReference>
<reference evidence="2 3" key="1">
    <citation type="submission" date="2019-07" db="EMBL/GenBank/DDBJ databases">
        <title>Genomic Encyclopedia of Type Strains, Phase IV (KMG-IV): sequencing the most valuable type-strain genomes for metagenomic binning, comparative biology and taxonomic classification.</title>
        <authorList>
            <person name="Goeker M."/>
        </authorList>
    </citation>
    <scope>NUCLEOTIDE SEQUENCE [LARGE SCALE GENOMIC DNA]</scope>
    <source>
        <strain evidence="2 3">DSM 44831</strain>
    </source>
</reference>
<keyword evidence="1" id="KW-0472">Membrane</keyword>
<name>A0ABQ6YHK6_9NOCA</name>
<feature type="transmembrane region" description="Helical" evidence="1">
    <location>
        <begin position="34"/>
        <end position="52"/>
    </location>
</feature>
<protein>
    <recommendedName>
        <fullName evidence="4">Integral membrane protein</fullName>
    </recommendedName>
</protein>
<proteinExistence type="predicted"/>
<evidence type="ECO:0000313" key="3">
    <source>
        <dbReference type="Proteomes" id="UP000798951"/>
    </source>
</evidence>
<evidence type="ECO:0000313" key="2">
    <source>
        <dbReference type="EMBL" id="KAF0845196.1"/>
    </source>
</evidence>
<feature type="transmembrane region" description="Helical" evidence="1">
    <location>
        <begin position="58"/>
        <end position="78"/>
    </location>
</feature>
<organism evidence="2 3">
    <name type="scientific">Nocardia caishijiensis</name>
    <dbReference type="NCBI Taxonomy" id="184756"/>
    <lineage>
        <taxon>Bacteria</taxon>
        <taxon>Bacillati</taxon>
        <taxon>Actinomycetota</taxon>
        <taxon>Actinomycetes</taxon>
        <taxon>Mycobacteriales</taxon>
        <taxon>Nocardiaceae</taxon>
        <taxon>Nocardia</taxon>
    </lineage>
</organism>
<keyword evidence="3" id="KW-1185">Reference proteome</keyword>
<dbReference type="RefSeq" id="WP_067986345.1">
    <property type="nucleotide sequence ID" value="NZ_VMSD01000008.1"/>
</dbReference>
<comment type="caution">
    <text evidence="2">The sequence shown here is derived from an EMBL/GenBank/DDBJ whole genome shotgun (WGS) entry which is preliminary data.</text>
</comment>
<keyword evidence="1" id="KW-1133">Transmembrane helix</keyword>
<evidence type="ECO:0008006" key="4">
    <source>
        <dbReference type="Google" id="ProtNLM"/>
    </source>
</evidence>
<feature type="transmembrane region" description="Helical" evidence="1">
    <location>
        <begin position="90"/>
        <end position="113"/>
    </location>
</feature>
<sequence length="152" mass="14950">MTTQVASARIGIVPQSSADRAQVGSSLSAIRGMGAARALYGFVPLVLLMNGSDIGTGVAGPALLIVGLLTLLQGAAVVSLSSRLVRDDAGVLAAVLADAMAVVAGIALTLLAWDQFSVAAATVVIGAVVVAVLSMVAIPLVAAKASSGSARR</sequence>
<evidence type="ECO:0000256" key="1">
    <source>
        <dbReference type="SAM" id="Phobius"/>
    </source>
</evidence>
<feature type="transmembrane region" description="Helical" evidence="1">
    <location>
        <begin position="119"/>
        <end position="142"/>
    </location>
</feature>
<accession>A0ABQ6YHK6</accession>
<gene>
    <name evidence="2" type="ORF">FNL39_1084</name>
</gene>